<evidence type="ECO:0000313" key="2">
    <source>
        <dbReference type="Proteomes" id="UP000799640"/>
    </source>
</evidence>
<dbReference type="AlphaFoldDB" id="A0A6G1HT21"/>
<accession>A0A6G1HT21</accession>
<organism evidence="1 2">
    <name type="scientific">Trichodelitschia bisporula</name>
    <dbReference type="NCBI Taxonomy" id="703511"/>
    <lineage>
        <taxon>Eukaryota</taxon>
        <taxon>Fungi</taxon>
        <taxon>Dikarya</taxon>
        <taxon>Ascomycota</taxon>
        <taxon>Pezizomycotina</taxon>
        <taxon>Dothideomycetes</taxon>
        <taxon>Dothideomycetes incertae sedis</taxon>
        <taxon>Phaeotrichales</taxon>
        <taxon>Phaeotrichaceae</taxon>
        <taxon>Trichodelitschia</taxon>
    </lineage>
</organism>
<dbReference type="Proteomes" id="UP000799640">
    <property type="component" value="Unassembled WGS sequence"/>
</dbReference>
<keyword evidence="2" id="KW-1185">Reference proteome</keyword>
<reference evidence="1" key="1">
    <citation type="journal article" date="2020" name="Stud. Mycol.">
        <title>101 Dothideomycetes genomes: a test case for predicting lifestyles and emergence of pathogens.</title>
        <authorList>
            <person name="Haridas S."/>
            <person name="Albert R."/>
            <person name="Binder M."/>
            <person name="Bloem J."/>
            <person name="Labutti K."/>
            <person name="Salamov A."/>
            <person name="Andreopoulos B."/>
            <person name="Baker S."/>
            <person name="Barry K."/>
            <person name="Bills G."/>
            <person name="Bluhm B."/>
            <person name="Cannon C."/>
            <person name="Castanera R."/>
            <person name="Culley D."/>
            <person name="Daum C."/>
            <person name="Ezra D."/>
            <person name="Gonzalez J."/>
            <person name="Henrissat B."/>
            <person name="Kuo A."/>
            <person name="Liang C."/>
            <person name="Lipzen A."/>
            <person name="Lutzoni F."/>
            <person name="Magnuson J."/>
            <person name="Mondo S."/>
            <person name="Nolan M."/>
            <person name="Ohm R."/>
            <person name="Pangilinan J."/>
            <person name="Park H.-J."/>
            <person name="Ramirez L."/>
            <person name="Alfaro M."/>
            <person name="Sun H."/>
            <person name="Tritt A."/>
            <person name="Yoshinaga Y."/>
            <person name="Zwiers L.-H."/>
            <person name="Turgeon B."/>
            <person name="Goodwin S."/>
            <person name="Spatafora J."/>
            <person name="Crous P."/>
            <person name="Grigoriev I."/>
        </authorList>
    </citation>
    <scope>NUCLEOTIDE SEQUENCE</scope>
    <source>
        <strain evidence="1">CBS 262.69</strain>
    </source>
</reference>
<protein>
    <submittedName>
        <fullName evidence="1">Uncharacterized protein</fullName>
    </submittedName>
</protein>
<name>A0A6G1HT21_9PEZI</name>
<evidence type="ECO:0000313" key="1">
    <source>
        <dbReference type="EMBL" id="KAF2399170.1"/>
    </source>
</evidence>
<gene>
    <name evidence="1" type="ORF">EJ06DRAFT_531497</name>
</gene>
<proteinExistence type="predicted"/>
<dbReference type="EMBL" id="ML996698">
    <property type="protein sequence ID" value="KAF2399170.1"/>
    <property type="molecule type" value="Genomic_DNA"/>
</dbReference>
<sequence>MSLACAAVSSWVSICDFHPLMLTYLFLVLICGTDDYQGLAWDRLEYRFISPSLTLVTSTLTYLTIRFRPCCIEDFEHLTLALDPSS</sequence>